<dbReference type="NCBIfam" id="NF033788">
    <property type="entry name" value="HTH_metalloreg"/>
    <property type="match status" value="1"/>
</dbReference>
<evidence type="ECO:0000259" key="4">
    <source>
        <dbReference type="PROSITE" id="PS50987"/>
    </source>
</evidence>
<dbReference type="Proteomes" id="UP000295818">
    <property type="component" value="Unassembled WGS sequence"/>
</dbReference>
<evidence type="ECO:0000313" key="6">
    <source>
        <dbReference type="Proteomes" id="UP000295818"/>
    </source>
</evidence>
<dbReference type="CDD" id="cd00090">
    <property type="entry name" value="HTH_ARSR"/>
    <property type="match status" value="1"/>
</dbReference>
<dbReference type="EMBL" id="SLWM01000015">
    <property type="protein sequence ID" value="TCO17161.1"/>
    <property type="molecule type" value="Genomic_DNA"/>
</dbReference>
<proteinExistence type="predicted"/>
<keyword evidence="1" id="KW-0805">Transcription regulation</keyword>
<gene>
    <name evidence="5" type="ORF">EV644_115183</name>
</gene>
<dbReference type="SUPFAM" id="SSF46785">
    <property type="entry name" value="Winged helix' DNA-binding domain"/>
    <property type="match status" value="1"/>
</dbReference>
<keyword evidence="3" id="KW-0804">Transcription</keyword>
<comment type="caution">
    <text evidence="5">The sequence shown here is derived from an EMBL/GenBank/DDBJ whole genome shotgun (WGS) entry which is preliminary data.</text>
</comment>
<reference evidence="5 6" key="1">
    <citation type="journal article" date="2015" name="Stand. Genomic Sci.">
        <title>Genomic Encyclopedia of Bacterial and Archaeal Type Strains, Phase III: the genomes of soil and plant-associated and newly described type strains.</title>
        <authorList>
            <person name="Whitman W.B."/>
            <person name="Woyke T."/>
            <person name="Klenk H.P."/>
            <person name="Zhou Y."/>
            <person name="Lilburn T.G."/>
            <person name="Beck B.J."/>
            <person name="De Vos P."/>
            <person name="Vandamme P."/>
            <person name="Eisen J.A."/>
            <person name="Garrity G."/>
            <person name="Hugenholtz P."/>
            <person name="Kyrpides N.C."/>
        </authorList>
    </citation>
    <scope>NUCLEOTIDE SEQUENCE [LARGE SCALE GENOMIC DNA]</scope>
    <source>
        <strain evidence="5 6">VKM Ac-2538</strain>
    </source>
</reference>
<dbReference type="Pfam" id="PF12840">
    <property type="entry name" value="HTH_20"/>
    <property type="match status" value="1"/>
</dbReference>
<dbReference type="InterPro" id="IPR036388">
    <property type="entry name" value="WH-like_DNA-bd_sf"/>
</dbReference>
<dbReference type="SMART" id="SM00418">
    <property type="entry name" value="HTH_ARSR"/>
    <property type="match status" value="1"/>
</dbReference>
<protein>
    <submittedName>
        <fullName evidence="5">DNA-binding transcriptional ArsR family regulator</fullName>
    </submittedName>
</protein>
<keyword evidence="2 5" id="KW-0238">DNA-binding</keyword>
<dbReference type="Gene3D" id="1.10.10.10">
    <property type="entry name" value="Winged helix-like DNA-binding domain superfamily/Winged helix DNA-binding domain"/>
    <property type="match status" value="1"/>
</dbReference>
<evidence type="ECO:0000256" key="1">
    <source>
        <dbReference type="ARBA" id="ARBA00023015"/>
    </source>
</evidence>
<dbReference type="PROSITE" id="PS50987">
    <property type="entry name" value="HTH_ARSR_2"/>
    <property type="match status" value="1"/>
</dbReference>
<name>A0ABY2BGL7_9ACTN</name>
<feature type="domain" description="HTH arsR-type" evidence="4">
    <location>
        <begin position="13"/>
        <end position="106"/>
    </location>
</feature>
<dbReference type="InterPro" id="IPR001845">
    <property type="entry name" value="HTH_ArsR_DNA-bd_dom"/>
</dbReference>
<dbReference type="PRINTS" id="PR00778">
    <property type="entry name" value="HTHARSR"/>
</dbReference>
<sequence>MQLRLCTLTVTYLHGYVAVMEAVLRALADESRRTVLETLSGGPATAGELAALLPIARPGVSRHLRVLREAGLVDVRQDAQRRVYSLRPQPLAEVDAWLGRYRALWEQRLDALDTEIARGKRERRSNA</sequence>
<evidence type="ECO:0000256" key="3">
    <source>
        <dbReference type="ARBA" id="ARBA00023163"/>
    </source>
</evidence>
<dbReference type="PANTHER" id="PTHR33154:SF33">
    <property type="entry name" value="TRANSCRIPTIONAL REPRESSOR SDPR"/>
    <property type="match status" value="1"/>
</dbReference>
<accession>A0ABY2BGL7</accession>
<organism evidence="5 6">
    <name type="scientific">Kribbella orskensis</name>
    <dbReference type="NCBI Taxonomy" id="2512216"/>
    <lineage>
        <taxon>Bacteria</taxon>
        <taxon>Bacillati</taxon>
        <taxon>Actinomycetota</taxon>
        <taxon>Actinomycetes</taxon>
        <taxon>Propionibacteriales</taxon>
        <taxon>Kribbellaceae</taxon>
        <taxon>Kribbella</taxon>
    </lineage>
</organism>
<keyword evidence="6" id="KW-1185">Reference proteome</keyword>
<dbReference type="GO" id="GO:0003677">
    <property type="term" value="F:DNA binding"/>
    <property type="evidence" value="ECO:0007669"/>
    <property type="project" value="UniProtKB-KW"/>
</dbReference>
<evidence type="ECO:0000256" key="2">
    <source>
        <dbReference type="ARBA" id="ARBA00023125"/>
    </source>
</evidence>
<dbReference type="InterPro" id="IPR036390">
    <property type="entry name" value="WH_DNA-bd_sf"/>
</dbReference>
<dbReference type="InterPro" id="IPR011991">
    <property type="entry name" value="ArsR-like_HTH"/>
</dbReference>
<dbReference type="PANTHER" id="PTHR33154">
    <property type="entry name" value="TRANSCRIPTIONAL REGULATOR, ARSR FAMILY"/>
    <property type="match status" value="1"/>
</dbReference>
<dbReference type="InterPro" id="IPR051081">
    <property type="entry name" value="HTH_MetalResp_TranReg"/>
</dbReference>
<evidence type="ECO:0000313" key="5">
    <source>
        <dbReference type="EMBL" id="TCO17161.1"/>
    </source>
</evidence>